<comment type="caution">
    <text evidence="1">The sequence shown here is derived from an EMBL/GenBank/DDBJ whole genome shotgun (WGS) entry which is preliminary data.</text>
</comment>
<reference evidence="1 2" key="1">
    <citation type="submission" date="2018-08" db="EMBL/GenBank/DDBJ databases">
        <title>Recombination of ecologically and evolutionarily significant loci maintains genetic cohesion in the Pseudomonas syringae species complex.</title>
        <authorList>
            <person name="Dillon M."/>
            <person name="Thakur S."/>
            <person name="Almeida R.N.D."/>
            <person name="Weir B.S."/>
            <person name="Guttman D.S."/>
        </authorList>
    </citation>
    <scope>NUCLEOTIDE SEQUENCE [LARGE SCALE GENOMIC DNA]</scope>
    <source>
        <strain evidence="1 2">ICMP 4332</strain>
    </source>
</reference>
<organism evidence="1 2">
    <name type="scientific">Pseudomonas savastanoi pv. glycinea</name>
    <name type="common">Pseudomonas syringae pv. glycinea</name>
    <dbReference type="NCBI Taxonomy" id="318"/>
    <lineage>
        <taxon>Bacteria</taxon>
        <taxon>Pseudomonadati</taxon>
        <taxon>Pseudomonadota</taxon>
        <taxon>Gammaproteobacteria</taxon>
        <taxon>Pseudomonadales</taxon>
        <taxon>Pseudomonadaceae</taxon>
        <taxon>Pseudomonas</taxon>
    </lineage>
</organism>
<name>A0A3M3FKB0_PSESG</name>
<sequence>MEALSRASRVLIAAVVLSVRLVAVKNELNSVAVTGASYCMGNSCYFKPSGLCY</sequence>
<gene>
    <name evidence="1" type="ORF">ALQ74_102608</name>
</gene>
<evidence type="ECO:0000313" key="2">
    <source>
        <dbReference type="Proteomes" id="UP000279057"/>
    </source>
</evidence>
<dbReference type="AlphaFoldDB" id="A0A3M3FKB0"/>
<proteinExistence type="predicted"/>
<accession>A0A3M3FKB0</accession>
<dbReference type="Proteomes" id="UP000279057">
    <property type="component" value="Unassembled WGS sequence"/>
</dbReference>
<evidence type="ECO:0000313" key="1">
    <source>
        <dbReference type="EMBL" id="RMM62317.1"/>
    </source>
</evidence>
<protein>
    <submittedName>
        <fullName evidence="1">Uncharacterized protein</fullName>
    </submittedName>
</protein>
<dbReference type="EMBL" id="RBOM01000201">
    <property type="protein sequence ID" value="RMM62317.1"/>
    <property type="molecule type" value="Genomic_DNA"/>
</dbReference>